<accession>A0A3S3QDR9</accession>
<comment type="caution">
    <text evidence="2">The sequence shown here is derived from an EMBL/GenBank/DDBJ whole genome shotgun (WGS) entry which is preliminary data.</text>
</comment>
<feature type="domain" description="DUF5977" evidence="1">
    <location>
        <begin position="915"/>
        <end position="979"/>
    </location>
</feature>
<evidence type="ECO:0000259" key="1">
    <source>
        <dbReference type="Pfam" id="PF19404"/>
    </source>
</evidence>
<organism evidence="2 3">
    <name type="scientific">Pedobacter chitinilyticus</name>
    <dbReference type="NCBI Taxonomy" id="2233776"/>
    <lineage>
        <taxon>Bacteria</taxon>
        <taxon>Pseudomonadati</taxon>
        <taxon>Bacteroidota</taxon>
        <taxon>Sphingobacteriia</taxon>
        <taxon>Sphingobacteriales</taxon>
        <taxon>Sphingobacteriaceae</taxon>
        <taxon>Pedobacter</taxon>
    </lineage>
</organism>
<evidence type="ECO:0000313" key="2">
    <source>
        <dbReference type="EMBL" id="RWU03948.1"/>
    </source>
</evidence>
<evidence type="ECO:0000313" key="3">
    <source>
        <dbReference type="Proteomes" id="UP000284120"/>
    </source>
</evidence>
<dbReference type="Pfam" id="PF19404">
    <property type="entry name" value="DUF5977"/>
    <property type="match status" value="1"/>
</dbReference>
<dbReference type="Proteomes" id="UP000284120">
    <property type="component" value="Unassembled WGS sequence"/>
</dbReference>
<gene>
    <name evidence="2" type="ORF">DPV69_19895</name>
</gene>
<dbReference type="AlphaFoldDB" id="A0A3S3QDR9"/>
<sequence length="1066" mass="119657">MKRLSLLILFSIAFYFYGYGQALKSYVPPSPTAASLGIFGDIPVSYYNGLPNISVPLFNIPLSGLDFACDLNYSADGLKIFNESSSVGLHWSISNTAMITRNLRLLDDFSANGYFKVPPANRTLGSGKDLEPDIFNYYINGRSGKFLIDYSSSSYIIRFIGGTEDLKIEIINGDNFRITDTYGNIYRFEKKEYQSQKTGSSATVNYISAWYLTTLETVNKDVMTIAYKQNTPKIIHDYSSSVSLAVNPPYTAPDCAYRSGGAIYELFASGSSSTSTHTETDEILVDEISYRGGKVSFSYMYRIDLRTNGTPASSLNNITIRNNQNAIIKYIGLDYSYFYSPGGGSNAINTRLKLNKLYVNTNSNAYHFIYNEQSQLPPKTNTYGKYYASNPTLGLLKKLYYPTGGYTEFEYETHIGRSDQYMFLENKGARILRIINKEIDNSTLQVTRFDYTKPSGNGRVSSGLDLSPSLHSFPSASYGNCDGINFIFYYSRIFSENILPSEYGNPNGYDEVTVYHGENGENGKSTYYYRNVVDVYPNGIFPGGYGARDVGNGMLLSEEHYKRKSDGTFISISKKNFEYEGVGLATILGAKIIQSGLSYYHVYTGTYRPISEKEYVFNENAHTLEKEMSYAYNGSYLQPKQITTTSSNGDIVKVIKRNAYDMVQLGQSNPYQQMVNNNMLAQIVEEEKQVNNVIYSKSTTQYSNGWAANSNLILPSIVKTQFKTEPAETRVQYHNYDNVGNPMMTAIANDLPKSYKWGYNQKYLVGEFTNASSDEYFFEDFEGNGTLTANSTNSHTGKGAYSGSIALSNFFSPSYNGKSYLLSYFYYENDSWHHQQVPYNGQTISGTLDNIIIYPSNGKASTYTYEPGLGLSSSIDVSGNTTYYEYDFAYRLKAVRDQKKHIVKAYDYNYVLFSYYSNQKSKYFTKNNCTGNDSAAPVLFVVPSGQFTSTVSQEHADLLAENYLNENGQAYANANGICTPTATYEISYNVDPYFGAVSYTITKSFDDGKRALCKIRIRYDPINMGGALTETVLEIQMENGMLTYSDYMQINAATTCEVEILEIIEN</sequence>
<name>A0A3S3QDR9_9SPHI</name>
<dbReference type="InterPro" id="IPR046020">
    <property type="entry name" value="DUF5977"/>
</dbReference>
<proteinExistence type="predicted"/>
<protein>
    <recommendedName>
        <fullName evidence="1">DUF5977 domain-containing protein</fullName>
    </recommendedName>
</protein>
<reference evidence="2 3" key="1">
    <citation type="submission" date="2018-06" db="EMBL/GenBank/DDBJ databases">
        <title>Pedobacter endophyticus sp. nov., an endophytic bacterium isolated from a leaf of Triticum aestivum.</title>
        <authorList>
            <person name="Zhang L."/>
        </authorList>
    </citation>
    <scope>NUCLEOTIDE SEQUENCE [LARGE SCALE GENOMIC DNA]</scope>
    <source>
        <strain evidence="2 3">CM134L-2</strain>
    </source>
</reference>
<dbReference type="EMBL" id="SAYW01000008">
    <property type="protein sequence ID" value="RWU03948.1"/>
    <property type="molecule type" value="Genomic_DNA"/>
</dbReference>
<dbReference type="RefSeq" id="WP_113649186.1">
    <property type="nucleotide sequence ID" value="NZ_QMHN01000008.1"/>
</dbReference>
<keyword evidence="3" id="KW-1185">Reference proteome</keyword>
<dbReference type="OrthoDB" id="9814627at2"/>